<proteinExistence type="predicted"/>
<dbReference type="AlphaFoldDB" id="A0A554WSD8"/>
<dbReference type="SUPFAM" id="SSF48576">
    <property type="entry name" value="Terpenoid synthases"/>
    <property type="match status" value="1"/>
</dbReference>
<dbReference type="OrthoDB" id="9807580at2"/>
<sequence length="294" mass="32650">MPLAPAVAHDENFPVASLLCPPPWRAAVRAVYRVARLADDAADEGDATADERLCALAWLRQAVQDGAGEAVGAPPDPAWRLAVQDWHLARRRHDLPARPLLDLLDAFEQDVRWTAQGRRIADEAELLDYCRRSANPVGRLMLHLAGVHDPQALAESDAICSALQLINCWQDLGVDEARGRRYLPDAWLRRHGLEPARALTAHGIEALTPVVRHGCARARALLVQGWGLPRRVGGRFGWELRLVLQGGLRVLQKVDALGGRVLRQRPRLRGTDVPLLLWRTAWNRPPDARDDPVC</sequence>
<evidence type="ECO:0000313" key="1">
    <source>
        <dbReference type="EMBL" id="TSE26473.1"/>
    </source>
</evidence>
<dbReference type="InterPro" id="IPR044843">
    <property type="entry name" value="Trans_IPPS_bact-type"/>
</dbReference>
<dbReference type="GO" id="GO:0004311">
    <property type="term" value="F:geranylgeranyl diphosphate synthase activity"/>
    <property type="evidence" value="ECO:0007669"/>
    <property type="project" value="InterPro"/>
</dbReference>
<dbReference type="SFLD" id="SFLDS00005">
    <property type="entry name" value="Isoprenoid_Synthase_Type_I"/>
    <property type="match status" value="1"/>
</dbReference>
<dbReference type="Gene3D" id="1.10.600.10">
    <property type="entry name" value="Farnesyl Diphosphate Synthase"/>
    <property type="match status" value="1"/>
</dbReference>
<dbReference type="NCBIfam" id="TIGR03464">
    <property type="entry name" value="HpnC"/>
    <property type="match status" value="1"/>
</dbReference>
<dbReference type="Pfam" id="PF00494">
    <property type="entry name" value="SQS_PSY"/>
    <property type="match status" value="1"/>
</dbReference>
<dbReference type="InterPro" id="IPR008949">
    <property type="entry name" value="Isoprenoid_synthase_dom_sf"/>
</dbReference>
<keyword evidence="2" id="KW-1185">Reference proteome</keyword>
<dbReference type="InterPro" id="IPR002060">
    <property type="entry name" value="Squ/phyt_synthse"/>
</dbReference>
<organism evidence="1 2">
    <name type="scientific">Tepidimonas sediminis</name>
    <dbReference type="NCBI Taxonomy" id="2588941"/>
    <lineage>
        <taxon>Bacteria</taxon>
        <taxon>Pseudomonadati</taxon>
        <taxon>Pseudomonadota</taxon>
        <taxon>Betaproteobacteria</taxon>
        <taxon>Burkholderiales</taxon>
        <taxon>Tepidimonas</taxon>
    </lineage>
</organism>
<dbReference type="Proteomes" id="UP000320225">
    <property type="component" value="Unassembled WGS sequence"/>
</dbReference>
<name>A0A554WSD8_9BURK</name>
<dbReference type="InterPro" id="IPR017827">
    <property type="entry name" value="HSQ_synthase_HpnC"/>
</dbReference>
<dbReference type="SFLD" id="SFLDG01018">
    <property type="entry name" value="Squalene/Phytoene_Synthase_Lik"/>
    <property type="match status" value="1"/>
</dbReference>
<gene>
    <name evidence="1" type="primary">crtB_2</name>
    <name evidence="1" type="ORF">Tsedi_00773</name>
</gene>
<dbReference type="EC" id="2.5.1.-" evidence="1"/>
<dbReference type="EMBL" id="VJND01000003">
    <property type="protein sequence ID" value="TSE26473.1"/>
    <property type="molecule type" value="Genomic_DNA"/>
</dbReference>
<dbReference type="PANTHER" id="PTHR31480">
    <property type="entry name" value="BIFUNCTIONAL LYCOPENE CYCLASE/PHYTOENE SYNTHASE"/>
    <property type="match status" value="1"/>
</dbReference>
<dbReference type="RefSeq" id="WP_143893806.1">
    <property type="nucleotide sequence ID" value="NZ_VJND01000003.1"/>
</dbReference>
<accession>A0A554WSD8</accession>
<comment type="caution">
    <text evidence="1">The sequence shown here is derived from an EMBL/GenBank/DDBJ whole genome shotgun (WGS) entry which is preliminary data.</text>
</comment>
<keyword evidence="1" id="KW-0808">Transferase</keyword>
<reference evidence="1 2" key="1">
    <citation type="submission" date="2019-07" db="EMBL/GenBank/DDBJ databases">
        <title>Tepidimonas sediminis YIM 72259 draft genome.</title>
        <authorList>
            <person name="Da Costa M.S."/>
            <person name="Froufe H.J.C."/>
            <person name="Egas C."/>
            <person name="Albuquerque L."/>
        </authorList>
    </citation>
    <scope>NUCLEOTIDE SEQUENCE [LARGE SCALE GENOMIC DNA]</scope>
    <source>
        <strain evidence="1 2">YIM 72259</strain>
    </source>
</reference>
<protein>
    <submittedName>
        <fullName evidence="1">Phytoene synthase</fullName>
        <ecNumber evidence="1">2.5.1.-</ecNumber>
    </submittedName>
</protein>
<evidence type="ECO:0000313" key="2">
    <source>
        <dbReference type="Proteomes" id="UP000320225"/>
    </source>
</evidence>
<dbReference type="SFLD" id="SFLDG01212">
    <property type="entry name" value="Phytoene_synthase_like"/>
    <property type="match status" value="1"/>
</dbReference>